<sequence length="744" mass="86037">MSELNKAIMIHSSTDGLKYNALTNISVCNNCGKRTLICPHKNAKETIVELPSNTTHLKCLPVEPDMRITLSSERNTRMSQVVESAKFSLLEVVTQLEDIWQEIGIKEDQKEVRSDTVLQHIQDLLKEMLVDEEDLRSKMKLNINEYELELSQLLQDLGLPARTTSKSLTLLQTESKLRNDVDTLNKEKHDRLKSLKRLRSDEQELCDRLVMPQHELNFEGCPTLEQLRELEQNVKFLKSEKSKRLELFQKLQHSIMQLWTDLEDEPSTNIEQALCAEAAVDQFTLSVGNLDTMTALQEKLQNQQTELVQQIEGLKKQVESLWERLETPSQKRKSFLDSTSNRTPKVAKMFKKEVERLTELKRQHMQKFIESIRKELVSLWDQCYFGEEQRQLFASFYSDIFTEEILSEHEHQVATVKNFYEENKEMFKLVDKREGLWTKKLEFENRSTDSNRLNNRGGALLKEEKIRKAVEKELPKIEGDIKKKIKKWEEENETYFMIKGMRYADYLEHQKQDYDHEVQLKKEEKVRMKQVELSQEVHYGSKSKRKCNVGTPIKSAKMPRMNATHTPTRFVHSSILPSPRLARSAAENKKTVTKTSASLKALKKNNKVKTEARRKSLKRRSIRMANAKRVLKEQNGTSNLENTMNMLNQQSSTSSINDDVKVVSGSQSNHPSNMSLISYNDFTNAVAESPYSRSSFLCRPGDDRVPSLANFSSLNNTTTSVSSSSRTRSTRSSNRTIDRAPKML</sequence>
<evidence type="ECO:0008006" key="5">
    <source>
        <dbReference type="Google" id="ProtNLM"/>
    </source>
</evidence>
<dbReference type="Proteomes" id="UP000594262">
    <property type="component" value="Unplaced"/>
</dbReference>
<dbReference type="RefSeq" id="XP_066934745.1">
    <property type="nucleotide sequence ID" value="XM_067078644.1"/>
</dbReference>
<dbReference type="Gene3D" id="1.20.58.1520">
    <property type="match status" value="1"/>
</dbReference>
<dbReference type="PANTHER" id="PTHR19321">
    <property type="entry name" value="PROTEIN REGULATOR OF CYTOKINESIS 1 PRC1-RELATED"/>
    <property type="match status" value="1"/>
</dbReference>
<evidence type="ECO:0000256" key="2">
    <source>
        <dbReference type="SAM" id="MobiDB-lite"/>
    </source>
</evidence>
<dbReference type="GO" id="GO:0008017">
    <property type="term" value="F:microtubule binding"/>
    <property type="evidence" value="ECO:0007669"/>
    <property type="project" value="InterPro"/>
</dbReference>
<dbReference type="InterPro" id="IPR007145">
    <property type="entry name" value="MAP65_Ase1_PRC1"/>
</dbReference>
<protein>
    <recommendedName>
        <fullName evidence="5">Protein regulator of cytokinesis 1</fullName>
    </recommendedName>
</protein>
<dbReference type="EnsemblMetazoa" id="CLYHEMT005086.1">
    <property type="protein sequence ID" value="CLYHEMP005086.1"/>
    <property type="gene ID" value="CLYHEMG005086"/>
</dbReference>
<dbReference type="GeneID" id="136822395"/>
<feature type="compositionally biased region" description="Low complexity" evidence="2">
    <location>
        <begin position="712"/>
        <end position="735"/>
    </location>
</feature>
<evidence type="ECO:0000313" key="4">
    <source>
        <dbReference type="Proteomes" id="UP000594262"/>
    </source>
</evidence>
<organism evidence="3 4">
    <name type="scientific">Clytia hemisphaerica</name>
    <dbReference type="NCBI Taxonomy" id="252671"/>
    <lineage>
        <taxon>Eukaryota</taxon>
        <taxon>Metazoa</taxon>
        <taxon>Cnidaria</taxon>
        <taxon>Hydrozoa</taxon>
        <taxon>Hydroidolina</taxon>
        <taxon>Leptothecata</taxon>
        <taxon>Obeliida</taxon>
        <taxon>Clytiidae</taxon>
        <taxon>Clytia</taxon>
    </lineage>
</organism>
<keyword evidence="4" id="KW-1185">Reference proteome</keyword>
<evidence type="ECO:0000313" key="3">
    <source>
        <dbReference type="EnsemblMetazoa" id="CLYHEMP005086.1"/>
    </source>
</evidence>
<feature type="region of interest" description="Disordered" evidence="2">
    <location>
        <begin position="707"/>
        <end position="744"/>
    </location>
</feature>
<dbReference type="GO" id="GO:1990023">
    <property type="term" value="C:mitotic spindle midzone"/>
    <property type="evidence" value="ECO:0007669"/>
    <property type="project" value="TreeGrafter"/>
</dbReference>
<dbReference type="GO" id="GO:0005737">
    <property type="term" value="C:cytoplasm"/>
    <property type="evidence" value="ECO:0007669"/>
    <property type="project" value="TreeGrafter"/>
</dbReference>
<dbReference type="OrthoDB" id="642895at2759"/>
<dbReference type="PANTHER" id="PTHR19321:SF41">
    <property type="entry name" value="FASCETTO-RELATED"/>
    <property type="match status" value="1"/>
</dbReference>
<feature type="coiled-coil region" evidence="1">
    <location>
        <begin position="129"/>
        <end position="156"/>
    </location>
</feature>
<evidence type="ECO:0000256" key="1">
    <source>
        <dbReference type="SAM" id="Coils"/>
    </source>
</evidence>
<name>A0A7M5UW06_9CNID</name>
<dbReference type="Pfam" id="PF03999">
    <property type="entry name" value="MAP65_ASE1"/>
    <property type="match status" value="1"/>
</dbReference>
<reference evidence="3" key="1">
    <citation type="submission" date="2021-01" db="UniProtKB">
        <authorList>
            <consortium name="EnsemblMetazoa"/>
        </authorList>
    </citation>
    <scope>IDENTIFICATION</scope>
</reference>
<dbReference type="AlphaFoldDB" id="A0A7M5UW06"/>
<dbReference type="GO" id="GO:0051256">
    <property type="term" value="P:mitotic spindle midzone assembly"/>
    <property type="evidence" value="ECO:0007669"/>
    <property type="project" value="TreeGrafter"/>
</dbReference>
<keyword evidence="1" id="KW-0175">Coiled coil</keyword>
<proteinExistence type="predicted"/>
<accession>A0A7M5UW06</accession>